<accession>A0LUX8</accession>
<feature type="region of interest" description="Disordered" evidence="1">
    <location>
        <begin position="128"/>
        <end position="207"/>
    </location>
</feature>
<evidence type="ECO:0000313" key="3">
    <source>
        <dbReference type="Proteomes" id="UP000008221"/>
    </source>
</evidence>
<dbReference type="KEGG" id="ace:Acel_1466"/>
<evidence type="ECO:0008006" key="4">
    <source>
        <dbReference type="Google" id="ProtNLM"/>
    </source>
</evidence>
<dbReference type="eggNOG" id="COG3266">
    <property type="taxonomic scope" value="Bacteria"/>
</dbReference>
<dbReference type="Proteomes" id="UP000008221">
    <property type="component" value="Chromosome"/>
</dbReference>
<dbReference type="EMBL" id="CP000481">
    <property type="protein sequence ID" value="ABK53238.1"/>
    <property type="molecule type" value="Genomic_DNA"/>
</dbReference>
<gene>
    <name evidence="2" type="ordered locus">Acel_1466</name>
</gene>
<evidence type="ECO:0000256" key="1">
    <source>
        <dbReference type="SAM" id="MobiDB-lite"/>
    </source>
</evidence>
<organism evidence="2 3">
    <name type="scientific">Acidothermus cellulolyticus (strain ATCC 43068 / DSM 8971 / 11B)</name>
    <dbReference type="NCBI Taxonomy" id="351607"/>
    <lineage>
        <taxon>Bacteria</taxon>
        <taxon>Bacillati</taxon>
        <taxon>Actinomycetota</taxon>
        <taxon>Actinomycetes</taxon>
        <taxon>Acidothermales</taxon>
        <taxon>Acidothermaceae</taxon>
        <taxon>Acidothermus</taxon>
    </lineage>
</organism>
<dbReference type="AlphaFoldDB" id="A0LUX8"/>
<feature type="compositionally biased region" description="Low complexity" evidence="1">
    <location>
        <begin position="39"/>
        <end position="48"/>
    </location>
</feature>
<proteinExistence type="predicted"/>
<evidence type="ECO:0000313" key="2">
    <source>
        <dbReference type="EMBL" id="ABK53238.1"/>
    </source>
</evidence>
<feature type="compositionally biased region" description="Low complexity" evidence="1">
    <location>
        <begin position="128"/>
        <end position="138"/>
    </location>
</feature>
<feature type="compositionally biased region" description="Low complexity" evidence="1">
    <location>
        <begin position="190"/>
        <end position="203"/>
    </location>
</feature>
<name>A0LUX8_ACIC1</name>
<dbReference type="HOGENOM" id="CLU_037716_2_0_11"/>
<dbReference type="InParanoid" id="A0LUX8"/>
<feature type="compositionally biased region" description="Low complexity" evidence="1">
    <location>
        <begin position="17"/>
        <end position="31"/>
    </location>
</feature>
<reference evidence="2 3" key="1">
    <citation type="journal article" date="2009" name="Genome Res.">
        <title>Complete genome of the cellulolytic thermophile Acidothermus cellulolyticus 11B provides insights into its ecophysiological and evolutionary adaptations.</title>
        <authorList>
            <person name="Barabote R.D."/>
            <person name="Xie G."/>
            <person name="Leu D.H."/>
            <person name="Normand P."/>
            <person name="Necsulea A."/>
            <person name="Daubin V."/>
            <person name="Medigue C."/>
            <person name="Adney W.S."/>
            <person name="Xu X.C."/>
            <person name="Lapidus A."/>
            <person name="Parales R.E."/>
            <person name="Detter C."/>
            <person name="Pujic P."/>
            <person name="Bruce D."/>
            <person name="Lavire C."/>
            <person name="Challacombe J.F."/>
            <person name="Brettin T.S."/>
            <person name="Berry A.M."/>
        </authorList>
    </citation>
    <scope>NUCLEOTIDE SEQUENCE [LARGE SCALE GENOMIC DNA]</scope>
    <source>
        <strain evidence="3">ATCC 43068 / DSM 8971 / 11B</strain>
    </source>
</reference>
<protein>
    <recommendedName>
        <fullName evidence="4">Lipoprotein</fullName>
    </recommendedName>
</protein>
<dbReference type="STRING" id="351607.Acel_1466"/>
<sequence length="548" mass="57017">MTVALTGCTGDHHTAEPSSQPRPQPSSDVSSPPAPPAHAHPTHPTTPVTVISERTPAAATAALATVLFSAADLVVLSADDAADIAQAAQTATAQCAPLLVVDTAGPPVATLLHLHTRQVITYGTITGPPPGISIVGPPADMPSINGDGDHEPSTPPADQAQPTAPATRTERSMTTPPDAGQPTAAGSRQSPSAGSHHSPAAGGTADLRDTAVLVDRSDGRLARAVTPTAQAAGVRVVEVQGTDPRADPGAIAALHALQPRYTVAVGDFGPPALLASRLAVAGTGLQLPAGGQVIFPGRRFVALYGHPDTPALGVLGAQDLPASVQRAEELAARYQALSDVPVVPTFEIIAAVAQRNPGADGDFTAETDPAELRPWVEAAQQAGMYVLLDLQPGRADPLRLAQRYAALLAYPYVGLAVDPEWALAPGVAPLQRIGSLDAQVLNSVAAWLDGFTAARHLPQKLFVIHQFQLSMIRNERALRVRYDNLAVLIHMDGQGSPPDKEATWRSVVGAAPAGVSLGWKNFYREDHPMLSPEQTMAHQPSPLMISYQ</sequence>
<feature type="compositionally biased region" description="Low complexity" evidence="1">
    <location>
        <begin position="156"/>
        <end position="167"/>
    </location>
</feature>
<keyword evidence="3" id="KW-1185">Reference proteome</keyword>
<feature type="region of interest" description="Disordered" evidence="1">
    <location>
        <begin position="1"/>
        <end position="48"/>
    </location>
</feature>
<dbReference type="OrthoDB" id="9812120at2"/>